<gene>
    <name evidence="2" type="ORF">K8U91_07585</name>
</gene>
<name>A0A921MR58_9BACT</name>
<reference evidence="2" key="1">
    <citation type="journal article" date="2021" name="PeerJ">
        <title>Extensive microbial diversity within the chicken gut microbiome revealed by metagenomics and culture.</title>
        <authorList>
            <person name="Gilroy R."/>
            <person name="Ravi A."/>
            <person name="Getino M."/>
            <person name="Pursley I."/>
            <person name="Horton D.L."/>
            <person name="Alikhan N.F."/>
            <person name="Baker D."/>
            <person name="Gharbi K."/>
            <person name="Hall N."/>
            <person name="Watson M."/>
            <person name="Adriaenssens E.M."/>
            <person name="Foster-Nyarko E."/>
            <person name="Jarju S."/>
            <person name="Secka A."/>
            <person name="Antonio M."/>
            <person name="Oren A."/>
            <person name="Chaudhuri R.R."/>
            <person name="La Ragione R."/>
            <person name="Hildebrand F."/>
            <person name="Pallen M.J."/>
        </authorList>
    </citation>
    <scope>NUCLEOTIDE SEQUENCE</scope>
    <source>
        <strain evidence="2">CHK121-7720</strain>
    </source>
</reference>
<dbReference type="Proteomes" id="UP000757103">
    <property type="component" value="Unassembled WGS sequence"/>
</dbReference>
<comment type="caution">
    <text evidence="2">The sequence shown here is derived from an EMBL/GenBank/DDBJ whole genome shotgun (WGS) entry which is preliminary data.</text>
</comment>
<dbReference type="AlphaFoldDB" id="A0A921MR58"/>
<evidence type="ECO:0000313" key="3">
    <source>
        <dbReference type="Proteomes" id="UP000757103"/>
    </source>
</evidence>
<accession>A0A921MR58</accession>
<keyword evidence="1" id="KW-0732">Signal</keyword>
<evidence type="ECO:0000256" key="1">
    <source>
        <dbReference type="SAM" id="SignalP"/>
    </source>
</evidence>
<sequence length="223" mass="26459">MKRFFHKSSIIILLFLSGFSSTVIAREYSSEVGTMWGFTLSKQIDRVNLQLQQNVWTLGKYYERYMPIFTASYTVIPKYLKLNVLYYYMNQQTPPGTYKNRHRYHLGATFSYPVNHWSLSLSSRFESTYTIGDKHPLNKWRNKFMFSYAIPNSRWTPFFHADLFLLLNGSQSGQMDRVWYDAGVEYRIDRKNSIECKVREEHLMSKAPQQLNTLFSLGYKLKL</sequence>
<evidence type="ECO:0000313" key="2">
    <source>
        <dbReference type="EMBL" id="HJG89313.1"/>
    </source>
</evidence>
<dbReference type="EMBL" id="DYUD01000023">
    <property type="protein sequence ID" value="HJG89313.1"/>
    <property type="molecule type" value="Genomic_DNA"/>
</dbReference>
<protein>
    <submittedName>
        <fullName evidence="2">DUF2490 domain-containing protein</fullName>
    </submittedName>
</protein>
<reference evidence="2" key="2">
    <citation type="submission" date="2021-09" db="EMBL/GenBank/DDBJ databases">
        <authorList>
            <person name="Gilroy R."/>
        </authorList>
    </citation>
    <scope>NUCLEOTIDE SEQUENCE</scope>
    <source>
        <strain evidence="2">CHK121-7720</strain>
    </source>
</reference>
<feature type="signal peptide" evidence="1">
    <location>
        <begin position="1"/>
        <end position="25"/>
    </location>
</feature>
<dbReference type="Pfam" id="PF10677">
    <property type="entry name" value="DUF2490"/>
    <property type="match status" value="1"/>
</dbReference>
<feature type="chain" id="PRO_5036688785" evidence="1">
    <location>
        <begin position="26"/>
        <end position="223"/>
    </location>
</feature>
<proteinExistence type="predicted"/>
<dbReference type="RefSeq" id="WP_273306370.1">
    <property type="nucleotide sequence ID" value="NZ_DYUD01000023.1"/>
</dbReference>
<organism evidence="2 3">
    <name type="scientific">Barnesiella viscericola</name>
    <dbReference type="NCBI Taxonomy" id="397865"/>
    <lineage>
        <taxon>Bacteria</taxon>
        <taxon>Pseudomonadati</taxon>
        <taxon>Bacteroidota</taxon>
        <taxon>Bacteroidia</taxon>
        <taxon>Bacteroidales</taxon>
        <taxon>Barnesiellaceae</taxon>
        <taxon>Barnesiella</taxon>
    </lineage>
</organism>
<dbReference type="InterPro" id="IPR019619">
    <property type="entry name" value="DUF2490"/>
</dbReference>